<dbReference type="EMBL" id="JH159161">
    <property type="protein sequence ID" value="EGZ08152.1"/>
    <property type="molecule type" value="Genomic_DNA"/>
</dbReference>
<sequence>MERRWGFLAPWCTAMKERIVYRILSCENIAWDVNRRHLQVYVPGRLDKWTTGRRSPPVQEALLLLTAVNHVDHTAFRYLLKNSGVNFGQEGEEKFEEEVPARFVLHIDLEEAKTEDGSFDLGLVQFCVAENCGKIGRKCPASCSVSGDSSARPSVRVGRVSHPLAAMVATHKAEQIIQERLKQQKQRAFGGLLQPRYTPEPMVADLECVPITLEMADTMETLIRDNMRFSQLVLSTDADGDAALTEGQTWQLAFAKLITRLFDSTRRDPTPESYPYCLPETVAQRTPIQSMMLSCEGWNSVFPGFASMCSALAVNQTVSKLTLELSVSLDDTAASARAWKWMAYAFFSKQARQFSVLQSLGISPTVTCSMSRADIEAFRSVMLSDYPEEELFGSPRGSVESGDATLTKGASFRWYYDDVARPTEFSLLSMDSPVRFVRTFSDDGESEWVDVVIPGYGRCQAQRKDLNFVQDCCPDSMSPTLMSLKLPSNPGFGDGVPLLLSTVGPMLKSLSFDGPVMNTSDSLFLDNHPHMEELSLRSPNLDVRLDFKDFDSSREQLSTLRYDCTDVPGFVRALTDASNPLGSCVRWLRVKFADIFFSHGEAAVDDTVEALLDVLECNQAIEFVDVVAPPEFHVLSAAFRAFHLKTLPKSLHPLPIECKVAFLSVMATTKPSRKRACNSQTSGKPPCQLNEHVLSKIFAFAAPPVIRKVYFRKLLDDDWNDDEDDDPL</sequence>
<name>G5A8C6_PHYSP</name>
<gene>
    <name evidence="1" type="ORF">PHYSODRAFT_306196</name>
</gene>
<accession>G5A8C6</accession>
<reference evidence="1 2" key="1">
    <citation type="journal article" date="2006" name="Science">
        <title>Phytophthora genome sequences uncover evolutionary origins and mechanisms of pathogenesis.</title>
        <authorList>
            <person name="Tyler B.M."/>
            <person name="Tripathy S."/>
            <person name="Zhang X."/>
            <person name="Dehal P."/>
            <person name="Jiang R.H."/>
            <person name="Aerts A."/>
            <person name="Arredondo F.D."/>
            <person name="Baxter L."/>
            <person name="Bensasson D."/>
            <person name="Beynon J.L."/>
            <person name="Chapman J."/>
            <person name="Damasceno C.M."/>
            <person name="Dorrance A.E."/>
            <person name="Dou D."/>
            <person name="Dickerman A.W."/>
            <person name="Dubchak I.L."/>
            <person name="Garbelotto M."/>
            <person name="Gijzen M."/>
            <person name="Gordon S.G."/>
            <person name="Govers F."/>
            <person name="Grunwald N.J."/>
            <person name="Huang W."/>
            <person name="Ivors K.L."/>
            <person name="Jones R.W."/>
            <person name="Kamoun S."/>
            <person name="Krampis K."/>
            <person name="Lamour K.H."/>
            <person name="Lee M.K."/>
            <person name="McDonald W.H."/>
            <person name="Medina M."/>
            <person name="Meijer H.J."/>
            <person name="Nordberg E.K."/>
            <person name="Maclean D.J."/>
            <person name="Ospina-Giraldo M.D."/>
            <person name="Morris P.F."/>
            <person name="Phuntumart V."/>
            <person name="Putnam N.H."/>
            <person name="Rash S."/>
            <person name="Rose J.K."/>
            <person name="Sakihama Y."/>
            <person name="Salamov A.A."/>
            <person name="Savidor A."/>
            <person name="Scheuring C.F."/>
            <person name="Smith B.M."/>
            <person name="Sobral B.W."/>
            <person name="Terry A."/>
            <person name="Torto-Alalibo T.A."/>
            <person name="Win J."/>
            <person name="Xu Z."/>
            <person name="Zhang H."/>
            <person name="Grigoriev I.V."/>
            <person name="Rokhsar D.S."/>
            <person name="Boore J.L."/>
        </authorList>
    </citation>
    <scope>NUCLEOTIDE SEQUENCE [LARGE SCALE GENOMIC DNA]</scope>
    <source>
        <strain evidence="1 2">P6497</strain>
    </source>
</reference>
<dbReference type="InParanoid" id="G5A8C6"/>
<protein>
    <submittedName>
        <fullName evidence="1">Uncharacterized protein</fullName>
    </submittedName>
</protein>
<dbReference type="Proteomes" id="UP000002640">
    <property type="component" value="Unassembled WGS sequence"/>
</dbReference>
<evidence type="ECO:0000313" key="1">
    <source>
        <dbReference type="EMBL" id="EGZ08152.1"/>
    </source>
</evidence>
<organism evidence="1 2">
    <name type="scientific">Phytophthora sojae (strain P6497)</name>
    <name type="common">Soybean stem and root rot agent</name>
    <name type="synonym">Phytophthora megasperma f. sp. glycines</name>
    <dbReference type="NCBI Taxonomy" id="1094619"/>
    <lineage>
        <taxon>Eukaryota</taxon>
        <taxon>Sar</taxon>
        <taxon>Stramenopiles</taxon>
        <taxon>Oomycota</taxon>
        <taxon>Peronosporomycetes</taxon>
        <taxon>Peronosporales</taxon>
        <taxon>Peronosporaceae</taxon>
        <taxon>Phytophthora</taxon>
    </lineage>
</organism>
<evidence type="ECO:0000313" key="2">
    <source>
        <dbReference type="Proteomes" id="UP000002640"/>
    </source>
</evidence>
<dbReference type="RefSeq" id="XP_009536324.1">
    <property type="nucleotide sequence ID" value="XM_009538029.1"/>
</dbReference>
<proteinExistence type="predicted"/>
<dbReference type="AlphaFoldDB" id="G5A8C6"/>
<dbReference type="GeneID" id="20642664"/>
<dbReference type="KEGG" id="psoj:PHYSODRAFT_306196"/>
<keyword evidence="2" id="KW-1185">Reference proteome</keyword>